<evidence type="ECO:0000256" key="3">
    <source>
        <dbReference type="ARBA" id="ARBA00022475"/>
    </source>
</evidence>
<keyword evidence="11 12" id="KW-0472">Membrane</keyword>
<keyword evidence="3" id="KW-1003">Cell membrane</keyword>
<comment type="similarity">
    <text evidence="2">Belongs to the EamA transporter family.</text>
</comment>
<dbReference type="InterPro" id="IPR000390">
    <property type="entry name" value="Small_drug/metabolite_transptr"/>
</dbReference>
<keyword evidence="10" id="KW-0443">Lipid metabolism</keyword>
<feature type="transmembrane region" description="Helical" evidence="12">
    <location>
        <begin position="146"/>
        <end position="167"/>
    </location>
</feature>
<feature type="domain" description="EamA" evidence="13">
    <location>
        <begin position="152"/>
        <end position="281"/>
    </location>
</feature>
<evidence type="ECO:0000256" key="10">
    <source>
        <dbReference type="ARBA" id="ARBA00023098"/>
    </source>
</evidence>
<evidence type="ECO:0000313" key="14">
    <source>
        <dbReference type="EMBL" id="MFD0868187.1"/>
    </source>
</evidence>
<evidence type="ECO:0000256" key="9">
    <source>
        <dbReference type="ARBA" id="ARBA00022989"/>
    </source>
</evidence>
<comment type="caution">
    <text evidence="14">The sequence shown here is derived from an EMBL/GenBank/DDBJ whole genome shotgun (WGS) entry which is preliminary data.</text>
</comment>
<keyword evidence="8" id="KW-0448">Lipopolysaccharide biosynthesis</keyword>
<keyword evidence="5" id="KW-0997">Cell inner membrane</keyword>
<dbReference type="InterPro" id="IPR037185">
    <property type="entry name" value="EmrE-like"/>
</dbReference>
<evidence type="ECO:0000256" key="6">
    <source>
        <dbReference type="ARBA" id="ARBA00022556"/>
    </source>
</evidence>
<keyword evidence="7 12" id="KW-0812">Transmembrane</keyword>
<gene>
    <name evidence="14" type="ORF">ACFQ03_03430</name>
</gene>
<evidence type="ECO:0000256" key="12">
    <source>
        <dbReference type="SAM" id="Phobius"/>
    </source>
</evidence>
<keyword evidence="9 12" id="KW-1133">Transmembrane helix</keyword>
<dbReference type="SUPFAM" id="SSF103481">
    <property type="entry name" value="Multidrug resistance efflux transporter EmrE"/>
    <property type="match status" value="2"/>
</dbReference>
<sequence length="285" mass="31014">MTSLAILLVLCSGMAHAVWNLFTKKSLDKAVFLWCIHIVAAVLFLPYFIYELIHVQLTWQLLLFIALSMGFQGAYFVLLSKAYSHGDMSQVYPIMRGTGALLVPVMSTLLYHESLSIIGWIGLGPIIVGLFAISGLTGRQASQNKALTPVAVGLALSVGLCITGYTLTDKLIVAQMSPLALIEISNIGYVLMGTRYVLKSGQIRQEWSRNWRTIVLGSVLSPGSYLLFLFALQLAPLAAIAPIREVGTVFGTLLGILLLKEQQGLRRIAMASVITFGIISIALWG</sequence>
<evidence type="ECO:0000256" key="7">
    <source>
        <dbReference type="ARBA" id="ARBA00022692"/>
    </source>
</evidence>
<keyword evidence="4" id="KW-0444">Lipid biosynthesis</keyword>
<dbReference type="EMBL" id="JBHTIU010000010">
    <property type="protein sequence ID" value="MFD0868187.1"/>
    <property type="molecule type" value="Genomic_DNA"/>
</dbReference>
<evidence type="ECO:0000256" key="5">
    <source>
        <dbReference type="ARBA" id="ARBA00022519"/>
    </source>
</evidence>
<evidence type="ECO:0000313" key="15">
    <source>
        <dbReference type="Proteomes" id="UP001597120"/>
    </source>
</evidence>
<dbReference type="RefSeq" id="WP_379286071.1">
    <property type="nucleotide sequence ID" value="NZ_JBHTIU010000010.1"/>
</dbReference>
<evidence type="ECO:0000256" key="11">
    <source>
        <dbReference type="ARBA" id="ARBA00023136"/>
    </source>
</evidence>
<evidence type="ECO:0000256" key="8">
    <source>
        <dbReference type="ARBA" id="ARBA00022985"/>
    </source>
</evidence>
<dbReference type="Gene3D" id="1.10.3730.20">
    <property type="match status" value="2"/>
</dbReference>
<feature type="transmembrane region" description="Helical" evidence="12">
    <location>
        <begin position="31"/>
        <end position="50"/>
    </location>
</feature>
<proteinExistence type="inferred from homology"/>
<comment type="subcellular location">
    <subcellularLocation>
        <location evidence="1">Cell membrane</location>
        <topology evidence="1">Multi-pass membrane protein</topology>
    </subcellularLocation>
</comment>
<organism evidence="14 15">
    <name type="scientific">Paenibacillus residui</name>
    <dbReference type="NCBI Taxonomy" id="629724"/>
    <lineage>
        <taxon>Bacteria</taxon>
        <taxon>Bacillati</taxon>
        <taxon>Bacillota</taxon>
        <taxon>Bacilli</taxon>
        <taxon>Bacillales</taxon>
        <taxon>Paenibacillaceae</taxon>
        <taxon>Paenibacillus</taxon>
    </lineage>
</organism>
<feature type="transmembrane region" description="Helical" evidence="12">
    <location>
        <begin position="210"/>
        <end position="231"/>
    </location>
</feature>
<keyword evidence="6" id="KW-0441">Lipid A biosynthesis</keyword>
<feature type="transmembrane region" description="Helical" evidence="12">
    <location>
        <begin position="114"/>
        <end position="134"/>
    </location>
</feature>
<dbReference type="Proteomes" id="UP001597120">
    <property type="component" value="Unassembled WGS sequence"/>
</dbReference>
<evidence type="ECO:0000256" key="2">
    <source>
        <dbReference type="ARBA" id="ARBA00007362"/>
    </source>
</evidence>
<name>A0ABW3D734_9BACL</name>
<evidence type="ECO:0000256" key="4">
    <source>
        <dbReference type="ARBA" id="ARBA00022516"/>
    </source>
</evidence>
<feature type="transmembrane region" description="Helical" evidence="12">
    <location>
        <begin position="57"/>
        <end position="78"/>
    </location>
</feature>
<dbReference type="PANTHER" id="PTHR30561">
    <property type="entry name" value="SMR FAMILY PROTON-DEPENDENT DRUG EFFLUX TRANSPORTER SUGE"/>
    <property type="match status" value="1"/>
</dbReference>
<protein>
    <submittedName>
        <fullName evidence="14">SMR family transporter</fullName>
    </submittedName>
</protein>
<feature type="transmembrane region" description="Helical" evidence="12">
    <location>
        <begin position="237"/>
        <end position="259"/>
    </location>
</feature>
<feature type="transmembrane region" description="Helical" evidence="12">
    <location>
        <begin position="268"/>
        <end position="284"/>
    </location>
</feature>
<accession>A0ABW3D734</accession>
<feature type="domain" description="EamA" evidence="13">
    <location>
        <begin position="4"/>
        <end position="134"/>
    </location>
</feature>
<dbReference type="InterPro" id="IPR000620">
    <property type="entry name" value="EamA_dom"/>
</dbReference>
<evidence type="ECO:0000256" key="1">
    <source>
        <dbReference type="ARBA" id="ARBA00004651"/>
    </source>
</evidence>
<reference evidence="15" key="1">
    <citation type="journal article" date="2019" name="Int. J. Syst. Evol. Microbiol.">
        <title>The Global Catalogue of Microorganisms (GCM) 10K type strain sequencing project: providing services to taxonomists for standard genome sequencing and annotation.</title>
        <authorList>
            <consortium name="The Broad Institute Genomics Platform"/>
            <consortium name="The Broad Institute Genome Sequencing Center for Infectious Disease"/>
            <person name="Wu L."/>
            <person name="Ma J."/>
        </authorList>
    </citation>
    <scope>NUCLEOTIDE SEQUENCE [LARGE SCALE GENOMIC DNA]</scope>
    <source>
        <strain evidence="15">CCUG 57263</strain>
    </source>
</reference>
<dbReference type="PANTHER" id="PTHR30561:SF9">
    <property type="entry name" value="4-AMINO-4-DEOXY-L-ARABINOSE-PHOSPHOUNDECAPRENOL FLIPPASE SUBUNIT ARNF-RELATED"/>
    <property type="match status" value="1"/>
</dbReference>
<evidence type="ECO:0000259" key="13">
    <source>
        <dbReference type="Pfam" id="PF00892"/>
    </source>
</evidence>
<feature type="transmembrane region" description="Helical" evidence="12">
    <location>
        <begin position="179"/>
        <end position="198"/>
    </location>
</feature>
<dbReference type="Pfam" id="PF00892">
    <property type="entry name" value="EamA"/>
    <property type="match status" value="2"/>
</dbReference>
<keyword evidence="15" id="KW-1185">Reference proteome</keyword>